<dbReference type="EMBL" id="AP022567">
    <property type="protein sequence ID" value="BBX36501.1"/>
    <property type="molecule type" value="Genomic_DNA"/>
</dbReference>
<accession>A0ABM7I0T6</accession>
<reference evidence="1 2" key="1">
    <citation type="journal article" date="2019" name="Emerg. Microbes Infect.">
        <title>Comprehensive subspecies identification of 175 nontuberculous mycobacteria species based on 7547 genomic profiles.</title>
        <authorList>
            <person name="Matsumoto Y."/>
            <person name="Kinjo T."/>
            <person name="Motooka D."/>
            <person name="Nabeya D."/>
            <person name="Jung N."/>
            <person name="Uechi K."/>
            <person name="Horii T."/>
            <person name="Iida T."/>
            <person name="Fujita J."/>
            <person name="Nakamura S."/>
        </authorList>
    </citation>
    <scope>NUCLEOTIDE SEQUENCE [LARGE SCALE GENOMIC DNA]</scope>
    <source>
        <strain evidence="1 2">JCM 12375</strain>
    </source>
</reference>
<evidence type="ECO:0008006" key="3">
    <source>
        <dbReference type="Google" id="ProtNLM"/>
    </source>
</evidence>
<evidence type="ECO:0000313" key="2">
    <source>
        <dbReference type="Proteomes" id="UP000465622"/>
    </source>
</evidence>
<proteinExistence type="predicted"/>
<gene>
    <name evidence="1" type="ORF">MMAGJ_57830</name>
</gene>
<dbReference type="Proteomes" id="UP000465622">
    <property type="component" value="Chromosome"/>
</dbReference>
<organism evidence="1 2">
    <name type="scientific">Mycolicibacterium mageritense</name>
    <name type="common">Mycobacterium mageritense</name>
    <dbReference type="NCBI Taxonomy" id="53462"/>
    <lineage>
        <taxon>Bacteria</taxon>
        <taxon>Bacillati</taxon>
        <taxon>Actinomycetota</taxon>
        <taxon>Actinomycetes</taxon>
        <taxon>Mycobacteriales</taxon>
        <taxon>Mycobacteriaceae</taxon>
        <taxon>Mycolicibacterium</taxon>
    </lineage>
</organism>
<sequence>MEMTRRGRKRRLVLEDEYWKLILDGVPTVEACRQIGIGRKTGYRWRAEAGGLPRAQSADR</sequence>
<protein>
    <recommendedName>
        <fullName evidence="3">Helix-turn-helix domain-containing protein</fullName>
    </recommendedName>
</protein>
<keyword evidence="2" id="KW-1185">Reference proteome</keyword>
<evidence type="ECO:0000313" key="1">
    <source>
        <dbReference type="EMBL" id="BBX36501.1"/>
    </source>
</evidence>
<name>A0ABM7I0T6_MYCME</name>